<organism evidence="4 5">
    <name type="scientific">Caloramator mitchellensis</name>
    <dbReference type="NCBI Taxonomy" id="908809"/>
    <lineage>
        <taxon>Bacteria</taxon>
        <taxon>Bacillati</taxon>
        <taxon>Bacillota</taxon>
        <taxon>Clostridia</taxon>
        <taxon>Eubacteriales</taxon>
        <taxon>Clostridiaceae</taxon>
        <taxon>Caloramator</taxon>
    </lineage>
</organism>
<sequence>MKKIFLSITIILVLFIDANAASQFDKIYDNISPDKVWTIKFNRPYGYTTLNNSIQLTDQNGNKLTPQTSTTSDPNALQILPPSGGYTFGNTYYLTISRELKSANGKRLIKPYTMKFTIMSGYQLTYEVKIGGLNILKEIKISKITLPNAYKYKLDDSSNYYKLDEIASLIVPKDYTTIQFYDSNGNYLGKASIYVKTSNTQTTNITR</sequence>
<dbReference type="Proteomes" id="UP000052015">
    <property type="component" value="Unassembled WGS sequence"/>
</dbReference>
<keyword evidence="1 2" id="KW-0732">Signal</keyword>
<feature type="signal peptide" evidence="2">
    <location>
        <begin position="1"/>
        <end position="20"/>
    </location>
</feature>
<evidence type="ECO:0000313" key="5">
    <source>
        <dbReference type="Proteomes" id="UP000052015"/>
    </source>
</evidence>
<dbReference type="PATRIC" id="fig|908809.3.peg.642"/>
<dbReference type="STRING" id="908809.ABG79_00638"/>
<evidence type="ECO:0000256" key="2">
    <source>
        <dbReference type="SAM" id="SignalP"/>
    </source>
</evidence>
<reference evidence="4 5" key="1">
    <citation type="submission" date="2015-09" db="EMBL/GenBank/DDBJ databases">
        <title>Draft genome sequence of a Caloramator mitchellensis, a moderate thermophile from the Great Artesian Basin of Australia.</title>
        <authorList>
            <person name="Patel B.K."/>
        </authorList>
    </citation>
    <scope>NUCLEOTIDE SEQUENCE [LARGE SCALE GENOMIC DNA]</scope>
    <source>
        <strain evidence="4 5">VF08</strain>
    </source>
</reference>
<feature type="domain" description="SbsA Ig-like" evidence="3">
    <location>
        <begin position="30"/>
        <end position="117"/>
    </location>
</feature>
<dbReference type="RefSeq" id="WP_057977021.1">
    <property type="nucleotide sequence ID" value="NZ_LKHP01000002.1"/>
</dbReference>
<dbReference type="Pfam" id="PF13205">
    <property type="entry name" value="Big_5"/>
    <property type="match status" value="1"/>
</dbReference>
<protein>
    <recommendedName>
        <fullName evidence="3">SbsA Ig-like domain-containing protein</fullName>
    </recommendedName>
</protein>
<comment type="caution">
    <text evidence="4">The sequence shown here is derived from an EMBL/GenBank/DDBJ whole genome shotgun (WGS) entry which is preliminary data.</text>
</comment>
<dbReference type="EMBL" id="LKHP01000002">
    <property type="protein sequence ID" value="KRQ87833.1"/>
    <property type="molecule type" value="Genomic_DNA"/>
</dbReference>
<evidence type="ECO:0000259" key="3">
    <source>
        <dbReference type="Pfam" id="PF13205"/>
    </source>
</evidence>
<feature type="chain" id="PRO_5039564883" description="SbsA Ig-like domain-containing protein" evidence="2">
    <location>
        <begin position="21"/>
        <end position="207"/>
    </location>
</feature>
<gene>
    <name evidence="4" type="ORF">ABG79_00638</name>
</gene>
<dbReference type="AlphaFoldDB" id="A0A0R3JWA3"/>
<evidence type="ECO:0000313" key="4">
    <source>
        <dbReference type="EMBL" id="KRQ87833.1"/>
    </source>
</evidence>
<dbReference type="OrthoDB" id="1955095at2"/>
<accession>A0A0R3JWA3</accession>
<name>A0A0R3JWA3_CALMK</name>
<dbReference type="InterPro" id="IPR032812">
    <property type="entry name" value="SbsA_Ig"/>
</dbReference>
<keyword evidence="5" id="KW-1185">Reference proteome</keyword>
<evidence type="ECO:0000256" key="1">
    <source>
        <dbReference type="ARBA" id="ARBA00022729"/>
    </source>
</evidence>
<proteinExistence type="predicted"/>